<reference evidence="1" key="2">
    <citation type="submission" date="2025-09" db="UniProtKB">
        <authorList>
            <consortium name="EnsemblPlants"/>
        </authorList>
    </citation>
    <scope>IDENTIFICATION</scope>
</reference>
<accession>A0ACD5W1F7</accession>
<dbReference type="EnsemblPlants" id="AVESA.00010b.r2.3DG0540430.1">
    <property type="protein sequence ID" value="AVESA.00010b.r2.3DG0540430.1.CDS"/>
    <property type="gene ID" value="AVESA.00010b.r2.3DG0540430"/>
</dbReference>
<proteinExistence type="predicted"/>
<organism evidence="1 2">
    <name type="scientific">Avena sativa</name>
    <name type="common">Oat</name>
    <dbReference type="NCBI Taxonomy" id="4498"/>
    <lineage>
        <taxon>Eukaryota</taxon>
        <taxon>Viridiplantae</taxon>
        <taxon>Streptophyta</taxon>
        <taxon>Embryophyta</taxon>
        <taxon>Tracheophyta</taxon>
        <taxon>Spermatophyta</taxon>
        <taxon>Magnoliopsida</taxon>
        <taxon>Liliopsida</taxon>
        <taxon>Poales</taxon>
        <taxon>Poaceae</taxon>
        <taxon>BOP clade</taxon>
        <taxon>Pooideae</taxon>
        <taxon>Poodae</taxon>
        <taxon>Poeae</taxon>
        <taxon>Poeae Chloroplast Group 1 (Aveneae type)</taxon>
        <taxon>Aveninae</taxon>
        <taxon>Avena</taxon>
    </lineage>
</organism>
<protein>
    <submittedName>
        <fullName evidence="1">Uncharacterized protein</fullName>
    </submittedName>
</protein>
<sequence length="380" mass="40280">MAETPRAPPPARPPPPVPLPETPPRPESSPSTPGEDYHTPTPSLDEARDETPPWQQETNGRAAAKSPSPTLSPVRLPPQHSLLPPNSPTGKGDEAAAAASAGQAQVPVRRPQLRLTPGLVRTPSQGSVAKSLSPSPSPSVTPPSPLTPAPVATTNSKSVQSTPKRTEAWKPPATGISVQFDPLEEAVTSPLQLGKARLDRHRATTPAAAENGGASTTVPRDVAAVAAVGERRTLSVVLRIVTALLSLVSFALIASAKTSGWDGDHFDRYVQYRYALAVNVIVCVYSIAQALGEIRRLVAARFAYRSMSSYYFSLFLDQVLAYLLMSASSAAASRNDLWVSSFGQDAFNKKITTAMWLSFLGFIALAASSLISTANLFSMV</sequence>
<keyword evidence="2" id="KW-1185">Reference proteome</keyword>
<evidence type="ECO:0000313" key="2">
    <source>
        <dbReference type="Proteomes" id="UP001732700"/>
    </source>
</evidence>
<dbReference type="Proteomes" id="UP001732700">
    <property type="component" value="Chromosome 3D"/>
</dbReference>
<evidence type="ECO:0000313" key="1">
    <source>
        <dbReference type="EnsemblPlants" id="AVESA.00010b.r2.3DG0540430.1.CDS"/>
    </source>
</evidence>
<name>A0ACD5W1F7_AVESA</name>
<reference evidence="1" key="1">
    <citation type="submission" date="2021-05" db="EMBL/GenBank/DDBJ databases">
        <authorList>
            <person name="Scholz U."/>
            <person name="Mascher M."/>
            <person name="Fiebig A."/>
        </authorList>
    </citation>
    <scope>NUCLEOTIDE SEQUENCE [LARGE SCALE GENOMIC DNA]</scope>
</reference>